<accession>A0A0S1MJ87</accession>
<evidence type="ECO:0000313" key="3">
    <source>
        <dbReference type="EMBL" id="ALL40972.1"/>
    </source>
</evidence>
<evidence type="ECO:0008006" key="4">
    <source>
        <dbReference type="Google" id="ProtNLM"/>
    </source>
</evidence>
<reference evidence="3" key="1">
    <citation type="submission" date="2015-07" db="EMBL/GenBank/DDBJ databases">
        <title>Elucidating the P. pachyrhizi secretome and potential effectors.</title>
        <authorList>
            <person name="de Carvalho M.C.C.G."/>
            <person name="Nascimento L.C."/>
            <person name="Darben L.M."/>
            <person name="Polizel-Podanosqui A.M."/>
            <person name="Lopes-Caitar V.S."/>
            <person name="Rocha C.S."/>
            <person name="Qi M."/>
            <person name="Carazolle M."/>
            <person name="Kuwahara M.K."/>
            <person name="Pereira G.A.G."/>
            <person name="Abdelnoor R.V."/>
            <person name="Whitham S.A."/>
            <person name="Marcelino-Guimaraes F.C."/>
        </authorList>
    </citation>
    <scope>NUCLEOTIDE SEQUENCE</scope>
</reference>
<sequence>MFIRSKALFLLGLNLLISDLFIICTETKARKFQDESEFSRKHQTSQSTESIETDIGKRDDYRFNPWQKNHIALSASRLRTTRGTIVDPCLFDVNCGGKGGGAVRRPI</sequence>
<organism evidence="3">
    <name type="scientific">Phakopsora pachyrhizi</name>
    <name type="common">Asian soybean rust disease fungus</name>
    <dbReference type="NCBI Taxonomy" id="170000"/>
    <lineage>
        <taxon>Eukaryota</taxon>
        <taxon>Fungi</taxon>
        <taxon>Dikarya</taxon>
        <taxon>Basidiomycota</taxon>
        <taxon>Pucciniomycotina</taxon>
        <taxon>Pucciniomycetes</taxon>
        <taxon>Pucciniales</taxon>
        <taxon>Phakopsoraceae</taxon>
        <taxon>Phakopsora</taxon>
    </lineage>
</organism>
<feature type="chain" id="PRO_5006589311" description="Secreted protein" evidence="2">
    <location>
        <begin position="30"/>
        <end position="107"/>
    </location>
</feature>
<proteinExistence type="evidence at transcript level"/>
<evidence type="ECO:0000256" key="1">
    <source>
        <dbReference type="SAM" id="MobiDB-lite"/>
    </source>
</evidence>
<keyword evidence="2" id="KW-0732">Signal</keyword>
<dbReference type="EMBL" id="KT246881">
    <property type="protein sequence ID" value="ALL40972.1"/>
    <property type="molecule type" value="mRNA"/>
</dbReference>
<protein>
    <recommendedName>
        <fullName evidence="4">Secreted protein</fullName>
    </recommendedName>
</protein>
<feature type="signal peptide" evidence="2">
    <location>
        <begin position="1"/>
        <end position="29"/>
    </location>
</feature>
<name>A0A0S1MJ87_PHAPC</name>
<evidence type="ECO:0000256" key="2">
    <source>
        <dbReference type="SAM" id="SignalP"/>
    </source>
</evidence>
<feature type="region of interest" description="Disordered" evidence="1">
    <location>
        <begin position="32"/>
        <end position="53"/>
    </location>
</feature>
<dbReference type="AlphaFoldDB" id="A0A0S1MJ87"/>